<feature type="domain" description="Histidine kinase" evidence="7">
    <location>
        <begin position="223"/>
        <end position="443"/>
    </location>
</feature>
<dbReference type="AlphaFoldDB" id="B4R8G3"/>
<evidence type="ECO:0000259" key="8">
    <source>
        <dbReference type="PROSITE" id="PS50110"/>
    </source>
</evidence>
<dbReference type="EMBL" id="CP000747">
    <property type="protein sequence ID" value="ACG77590.1"/>
    <property type="molecule type" value="Genomic_DNA"/>
</dbReference>
<feature type="transmembrane region" description="Helical" evidence="6">
    <location>
        <begin position="87"/>
        <end position="108"/>
    </location>
</feature>
<dbReference type="EC" id="2.7.13.3" evidence="2"/>
<organism evidence="9 10">
    <name type="scientific">Phenylobacterium zucineum (strain HLK1)</name>
    <dbReference type="NCBI Taxonomy" id="450851"/>
    <lineage>
        <taxon>Bacteria</taxon>
        <taxon>Pseudomonadati</taxon>
        <taxon>Pseudomonadota</taxon>
        <taxon>Alphaproteobacteria</taxon>
        <taxon>Caulobacterales</taxon>
        <taxon>Caulobacteraceae</taxon>
        <taxon>Phenylobacterium</taxon>
    </lineage>
</organism>
<dbReference type="GO" id="GO:0004673">
    <property type="term" value="F:protein histidine kinase activity"/>
    <property type="evidence" value="ECO:0007669"/>
    <property type="project" value="UniProtKB-EC"/>
</dbReference>
<dbReference type="Proteomes" id="UP000001868">
    <property type="component" value="Chromosome"/>
</dbReference>
<keyword evidence="10" id="KW-1185">Reference proteome</keyword>
<dbReference type="eggNOG" id="COG0784">
    <property type="taxonomic scope" value="Bacteria"/>
</dbReference>
<dbReference type="Pfam" id="PF02518">
    <property type="entry name" value="HATPase_c"/>
    <property type="match status" value="1"/>
</dbReference>
<feature type="modified residue" description="4-aspartylphosphate" evidence="5">
    <location>
        <position position="507"/>
    </location>
</feature>
<dbReference type="InterPro" id="IPR003594">
    <property type="entry name" value="HATPase_dom"/>
</dbReference>
<dbReference type="PROSITE" id="PS50109">
    <property type="entry name" value="HIS_KIN"/>
    <property type="match status" value="1"/>
</dbReference>
<feature type="transmembrane region" description="Helical" evidence="6">
    <location>
        <begin position="114"/>
        <end position="133"/>
    </location>
</feature>
<gene>
    <name evidence="9" type="ordered locus">PHZ_c1176</name>
</gene>
<accession>B4R8G3</accession>
<evidence type="ECO:0000256" key="6">
    <source>
        <dbReference type="SAM" id="Phobius"/>
    </source>
</evidence>
<evidence type="ECO:0000256" key="3">
    <source>
        <dbReference type="ARBA" id="ARBA00022679"/>
    </source>
</evidence>
<dbReference type="SUPFAM" id="SSF55874">
    <property type="entry name" value="ATPase domain of HSP90 chaperone/DNA topoisomerase II/histidine kinase"/>
    <property type="match status" value="1"/>
</dbReference>
<evidence type="ECO:0000313" key="10">
    <source>
        <dbReference type="Proteomes" id="UP000001868"/>
    </source>
</evidence>
<dbReference type="PANTHER" id="PTHR43047">
    <property type="entry name" value="TWO-COMPONENT HISTIDINE PROTEIN KINASE"/>
    <property type="match status" value="1"/>
</dbReference>
<feature type="transmembrane region" description="Helical" evidence="6">
    <location>
        <begin position="52"/>
        <end position="75"/>
    </location>
</feature>
<keyword evidence="5" id="KW-0597">Phosphoprotein</keyword>
<dbReference type="OrthoDB" id="9764438at2"/>
<dbReference type="PRINTS" id="PR00344">
    <property type="entry name" value="BCTRLSENSOR"/>
</dbReference>
<dbReference type="GO" id="GO:0000160">
    <property type="term" value="P:phosphorelay signal transduction system"/>
    <property type="evidence" value="ECO:0007669"/>
    <property type="project" value="InterPro"/>
</dbReference>
<proteinExistence type="predicted"/>
<dbReference type="RefSeq" id="WP_012521736.1">
    <property type="nucleotide sequence ID" value="NC_011144.1"/>
</dbReference>
<keyword evidence="4 9" id="KW-0418">Kinase</keyword>
<evidence type="ECO:0000313" key="9">
    <source>
        <dbReference type="EMBL" id="ACG77590.1"/>
    </source>
</evidence>
<dbReference type="SUPFAM" id="SSF52172">
    <property type="entry name" value="CheY-like"/>
    <property type="match status" value="1"/>
</dbReference>
<dbReference type="PROSITE" id="PS50110">
    <property type="entry name" value="RESPONSE_REGULATORY"/>
    <property type="match status" value="1"/>
</dbReference>
<keyword evidence="3" id="KW-0808">Transferase</keyword>
<dbReference type="STRING" id="450851.PHZ_c1176"/>
<dbReference type="SMART" id="SM00448">
    <property type="entry name" value="REC"/>
    <property type="match status" value="1"/>
</dbReference>
<dbReference type="InterPro" id="IPR004358">
    <property type="entry name" value="Sig_transdc_His_kin-like_C"/>
</dbReference>
<evidence type="ECO:0000256" key="2">
    <source>
        <dbReference type="ARBA" id="ARBA00012438"/>
    </source>
</evidence>
<comment type="catalytic activity">
    <reaction evidence="1">
        <text>ATP + protein L-histidine = ADP + protein N-phospho-L-histidine.</text>
        <dbReference type="EC" id="2.7.13.3"/>
    </reaction>
</comment>
<dbReference type="Gene3D" id="1.10.287.130">
    <property type="match status" value="1"/>
</dbReference>
<protein>
    <recommendedName>
        <fullName evidence="2">histidine kinase</fullName>
        <ecNumber evidence="2">2.7.13.3</ecNumber>
    </recommendedName>
</protein>
<dbReference type="InterPro" id="IPR005467">
    <property type="entry name" value="His_kinase_dom"/>
</dbReference>
<sequence length="589" mass="60081">MADISQPADAGGVTVNEQALKAQAALLPYALAAFAVSLPVFVWAGSHAVNGAWMSASFALFAIGWGGFYAIVNWLKTPAARDLKTRGRVHVLGGLLWAATIAQLAAFADGAGPARETLLLLSLGAALICVFFAAPWLPSLLIVAPAAVAGPLVALFSRAADQPLAKLGLAATALALALALLVNRILRGQFALAGEREQLIAERAEQAEAARRLARSKSDLVSTLSDEIRNGLTGVAHLLASAAGQGGRAAPSRQQVAAALDAVNDLLGVLDTTVDAETAEAGEIHVAPRPVDLVAVARDLLLAHRAAAAAKGLEIALHVDAELAGDSGAAIADPLRARQALSALIANAVKFTLRGRVEVRLSRAGERRIAVAIADTGPGLSDEELATALQPFQRVARTSAGAPGAGLGLPLACQLARLMGGEIRAQSAVGVGSCFTLELPYDPDVAASADAPQAAEPETRRLRVLLVEDDALGRATLRATLEQLGHQVVQAADRARAVELARVCDLDLAVVGAGSGGHETIAALRSLAGDAARTPVVAAIGGDPDEARACQAAGADALLRKPVAVPAAARAIAQALSPRPSPANDRAVA</sequence>
<feature type="transmembrane region" description="Helical" evidence="6">
    <location>
        <begin position="26"/>
        <end position="46"/>
    </location>
</feature>
<dbReference type="InterPro" id="IPR036890">
    <property type="entry name" value="HATPase_C_sf"/>
</dbReference>
<keyword evidence="6" id="KW-0812">Transmembrane</keyword>
<dbReference type="HOGENOM" id="CLU_000445_114_75_5"/>
<dbReference type="eggNOG" id="COG2205">
    <property type="taxonomic scope" value="Bacteria"/>
</dbReference>
<name>B4R8G3_PHEZH</name>
<evidence type="ECO:0000256" key="1">
    <source>
        <dbReference type="ARBA" id="ARBA00000085"/>
    </source>
</evidence>
<dbReference type="Gene3D" id="3.40.50.2300">
    <property type="match status" value="1"/>
</dbReference>
<dbReference type="SMART" id="SM00387">
    <property type="entry name" value="HATPase_c"/>
    <property type="match status" value="1"/>
</dbReference>
<keyword evidence="6" id="KW-1133">Transmembrane helix</keyword>
<feature type="domain" description="Response regulatory" evidence="8">
    <location>
        <begin position="463"/>
        <end position="576"/>
    </location>
</feature>
<keyword evidence="6" id="KW-0472">Membrane</keyword>
<evidence type="ECO:0000259" key="7">
    <source>
        <dbReference type="PROSITE" id="PS50109"/>
    </source>
</evidence>
<dbReference type="InterPro" id="IPR011006">
    <property type="entry name" value="CheY-like_superfamily"/>
</dbReference>
<feature type="transmembrane region" description="Helical" evidence="6">
    <location>
        <begin position="165"/>
        <end position="186"/>
    </location>
</feature>
<dbReference type="KEGG" id="pzu:PHZ_c1176"/>
<evidence type="ECO:0000256" key="4">
    <source>
        <dbReference type="ARBA" id="ARBA00022777"/>
    </source>
</evidence>
<evidence type="ECO:0000256" key="5">
    <source>
        <dbReference type="PROSITE-ProRule" id="PRU00169"/>
    </source>
</evidence>
<dbReference type="InterPro" id="IPR001789">
    <property type="entry name" value="Sig_transdc_resp-reg_receiver"/>
</dbReference>
<dbReference type="Gene3D" id="3.30.565.10">
    <property type="entry name" value="Histidine kinase-like ATPase, C-terminal domain"/>
    <property type="match status" value="1"/>
</dbReference>
<reference evidence="9 10" key="1">
    <citation type="journal article" date="2008" name="BMC Genomics">
        <title>Complete genome of Phenylobacterium zucineum - a novel facultative intracellular bacterium isolated from human erythroleukemia cell line K562.</title>
        <authorList>
            <person name="Luo Y."/>
            <person name="Xu X."/>
            <person name="Ding Z."/>
            <person name="Liu Z."/>
            <person name="Zhang B."/>
            <person name="Yan Z."/>
            <person name="Sun J."/>
            <person name="Hu S."/>
            <person name="Hu X."/>
        </authorList>
    </citation>
    <scope>NUCLEOTIDE SEQUENCE [LARGE SCALE GENOMIC DNA]</scope>
    <source>
        <strain evidence="9 10">HLK1</strain>
    </source>
</reference>